<protein>
    <submittedName>
        <fullName evidence="6">ATPase, P-type, K/Mg/Cd/Cu/Zn/Na/Ca/Na/H-transporter</fullName>
        <ecNumber evidence="6">3.6.3.-</ecNumber>
    </submittedName>
</protein>
<evidence type="ECO:0000256" key="1">
    <source>
        <dbReference type="ARBA" id="ARBA00004370"/>
    </source>
</evidence>
<dbReference type="Gene3D" id="3.40.50.1000">
    <property type="entry name" value="HAD superfamily/HAD-like"/>
    <property type="match status" value="1"/>
</dbReference>
<sequence length="169" mass="17903">ANAVVAAAKEKGLSHEEYHSSVEYVVAHGISSTVENEKVIIGSAHFVFEDEGCVVPEGDEELFNSLSGEYSHLYLAVSGVLAAVICISDPLRAEAADAINALHNCGISKIVMMTGDNEQTAKAVAAKVGVDEFHAGVLPEDKANFIKREHEKGRKVIMIGDGVNDSPAL</sequence>
<dbReference type="GO" id="GO:0043682">
    <property type="term" value="F:P-type divalent copper transporter activity"/>
    <property type="evidence" value="ECO:0007669"/>
    <property type="project" value="TreeGrafter"/>
</dbReference>
<evidence type="ECO:0000313" key="6">
    <source>
        <dbReference type="EMBL" id="EKC66225.1"/>
    </source>
</evidence>
<accession>K1TIV3</accession>
<keyword evidence="5" id="KW-0472">Membrane</keyword>
<dbReference type="Pfam" id="PF00702">
    <property type="entry name" value="Hydrolase"/>
    <property type="match status" value="1"/>
</dbReference>
<dbReference type="SUPFAM" id="SSF56784">
    <property type="entry name" value="HAD-like"/>
    <property type="match status" value="1"/>
</dbReference>
<dbReference type="InterPro" id="IPR023214">
    <property type="entry name" value="HAD_sf"/>
</dbReference>
<dbReference type="EC" id="3.6.3.-" evidence="6"/>
<keyword evidence="3" id="KW-1278">Translocase</keyword>
<dbReference type="InterPro" id="IPR001757">
    <property type="entry name" value="P_typ_ATPase"/>
</dbReference>
<dbReference type="GO" id="GO:0016887">
    <property type="term" value="F:ATP hydrolysis activity"/>
    <property type="evidence" value="ECO:0007669"/>
    <property type="project" value="InterPro"/>
</dbReference>
<dbReference type="GO" id="GO:0055070">
    <property type="term" value="P:copper ion homeostasis"/>
    <property type="evidence" value="ECO:0007669"/>
    <property type="project" value="TreeGrafter"/>
</dbReference>
<keyword evidence="6" id="KW-0378">Hydrolase</keyword>
<comment type="subcellular location">
    <subcellularLocation>
        <location evidence="1">Membrane</location>
    </subcellularLocation>
</comment>
<keyword evidence="4" id="KW-1133">Transmembrane helix</keyword>
<evidence type="ECO:0000256" key="4">
    <source>
        <dbReference type="ARBA" id="ARBA00022989"/>
    </source>
</evidence>
<gene>
    <name evidence="6" type="ORF">OBE_06049</name>
</gene>
<dbReference type="SUPFAM" id="SSF81660">
    <property type="entry name" value="Metal cation-transporting ATPase, ATP-binding domain N"/>
    <property type="match status" value="1"/>
</dbReference>
<dbReference type="GO" id="GO:0005524">
    <property type="term" value="F:ATP binding"/>
    <property type="evidence" value="ECO:0007669"/>
    <property type="project" value="InterPro"/>
</dbReference>
<dbReference type="GO" id="GO:0016020">
    <property type="term" value="C:membrane"/>
    <property type="evidence" value="ECO:0007669"/>
    <property type="project" value="UniProtKB-SubCell"/>
</dbReference>
<proteinExistence type="predicted"/>
<evidence type="ECO:0000256" key="5">
    <source>
        <dbReference type="ARBA" id="ARBA00023136"/>
    </source>
</evidence>
<feature type="non-terminal residue" evidence="6">
    <location>
        <position position="169"/>
    </location>
</feature>
<reference evidence="6" key="1">
    <citation type="journal article" date="2013" name="Environ. Microbiol.">
        <title>Microbiota from the distal guts of lean and obese adolescents exhibit partial functional redundancy besides clear differences in community structure.</title>
        <authorList>
            <person name="Ferrer M."/>
            <person name="Ruiz A."/>
            <person name="Lanza F."/>
            <person name="Haange S.B."/>
            <person name="Oberbach A."/>
            <person name="Till H."/>
            <person name="Bargiela R."/>
            <person name="Campoy C."/>
            <person name="Segura M.T."/>
            <person name="Richter M."/>
            <person name="von Bergen M."/>
            <person name="Seifert J."/>
            <person name="Suarez A."/>
        </authorList>
    </citation>
    <scope>NUCLEOTIDE SEQUENCE</scope>
</reference>
<dbReference type="PANTHER" id="PTHR43520">
    <property type="entry name" value="ATP7, ISOFORM B"/>
    <property type="match status" value="1"/>
</dbReference>
<feature type="non-terminal residue" evidence="6">
    <location>
        <position position="1"/>
    </location>
</feature>
<organism evidence="6">
    <name type="scientific">human gut metagenome</name>
    <dbReference type="NCBI Taxonomy" id="408170"/>
    <lineage>
        <taxon>unclassified sequences</taxon>
        <taxon>metagenomes</taxon>
        <taxon>organismal metagenomes</taxon>
    </lineage>
</organism>
<dbReference type="EMBL" id="AJWZ01004160">
    <property type="protein sequence ID" value="EKC66225.1"/>
    <property type="molecule type" value="Genomic_DNA"/>
</dbReference>
<dbReference type="AlphaFoldDB" id="K1TIV3"/>
<dbReference type="PANTHER" id="PTHR43520:SF8">
    <property type="entry name" value="P-TYPE CU(+) TRANSPORTER"/>
    <property type="match status" value="1"/>
</dbReference>
<evidence type="ECO:0000256" key="2">
    <source>
        <dbReference type="ARBA" id="ARBA00022692"/>
    </source>
</evidence>
<name>K1TIV3_9ZZZZ</name>
<dbReference type="InterPro" id="IPR023299">
    <property type="entry name" value="ATPase_P-typ_cyto_dom_N"/>
</dbReference>
<keyword evidence="2" id="KW-0812">Transmembrane</keyword>
<dbReference type="Gene3D" id="3.40.1110.10">
    <property type="entry name" value="Calcium-transporting ATPase, cytoplasmic domain N"/>
    <property type="match status" value="1"/>
</dbReference>
<evidence type="ECO:0000256" key="3">
    <source>
        <dbReference type="ARBA" id="ARBA00022967"/>
    </source>
</evidence>
<dbReference type="NCBIfam" id="TIGR01494">
    <property type="entry name" value="ATPase_P-type"/>
    <property type="match status" value="1"/>
</dbReference>
<dbReference type="InterPro" id="IPR036412">
    <property type="entry name" value="HAD-like_sf"/>
</dbReference>
<dbReference type="PRINTS" id="PR00119">
    <property type="entry name" value="CATATPASE"/>
</dbReference>
<dbReference type="GO" id="GO:0005507">
    <property type="term" value="F:copper ion binding"/>
    <property type="evidence" value="ECO:0007669"/>
    <property type="project" value="TreeGrafter"/>
</dbReference>
<comment type="caution">
    <text evidence="6">The sequence shown here is derived from an EMBL/GenBank/DDBJ whole genome shotgun (WGS) entry which is preliminary data.</text>
</comment>